<dbReference type="SUPFAM" id="SSF56112">
    <property type="entry name" value="Protein kinase-like (PK-like)"/>
    <property type="match status" value="1"/>
</dbReference>
<evidence type="ECO:0000256" key="8">
    <source>
        <dbReference type="PIRSR" id="PIRSR630616-3"/>
    </source>
</evidence>
<dbReference type="Gene3D" id="1.10.510.10">
    <property type="entry name" value="Transferase(Phosphotransferase) domain 1"/>
    <property type="match status" value="1"/>
</dbReference>
<evidence type="ECO:0000256" key="3">
    <source>
        <dbReference type="ARBA" id="ARBA00022741"/>
    </source>
</evidence>
<evidence type="ECO:0000256" key="5">
    <source>
        <dbReference type="ARBA" id="ARBA00022840"/>
    </source>
</evidence>
<dbReference type="InterPro" id="IPR011009">
    <property type="entry name" value="Kinase-like_dom_sf"/>
</dbReference>
<feature type="compositionally biased region" description="Basic and acidic residues" evidence="9">
    <location>
        <begin position="274"/>
        <end position="283"/>
    </location>
</feature>
<dbReference type="SMART" id="SM00220">
    <property type="entry name" value="S_TKc"/>
    <property type="match status" value="1"/>
</dbReference>
<organism evidence="11 12">
    <name type="scientific">Paspalum notatum var. saurae</name>
    <dbReference type="NCBI Taxonomy" id="547442"/>
    <lineage>
        <taxon>Eukaryota</taxon>
        <taxon>Viridiplantae</taxon>
        <taxon>Streptophyta</taxon>
        <taxon>Embryophyta</taxon>
        <taxon>Tracheophyta</taxon>
        <taxon>Spermatophyta</taxon>
        <taxon>Magnoliopsida</taxon>
        <taxon>Liliopsida</taxon>
        <taxon>Poales</taxon>
        <taxon>Poaceae</taxon>
        <taxon>PACMAD clade</taxon>
        <taxon>Panicoideae</taxon>
        <taxon>Andropogonodae</taxon>
        <taxon>Paspaleae</taxon>
        <taxon>Paspalinae</taxon>
        <taxon>Paspalum</taxon>
    </lineage>
</organism>
<evidence type="ECO:0000313" key="11">
    <source>
        <dbReference type="EMBL" id="WVZ75040.1"/>
    </source>
</evidence>
<feature type="domain" description="Protein kinase" evidence="10">
    <location>
        <begin position="1"/>
        <end position="317"/>
    </location>
</feature>
<dbReference type="GO" id="GO:0005524">
    <property type="term" value="F:ATP binding"/>
    <property type="evidence" value="ECO:0007669"/>
    <property type="project" value="UniProtKB-KW"/>
</dbReference>
<feature type="non-terminal residue" evidence="11">
    <location>
        <position position="317"/>
    </location>
</feature>
<name>A0AAQ3WVH5_PASNO</name>
<evidence type="ECO:0000256" key="6">
    <source>
        <dbReference type="PIRSR" id="PIRSR630616-1"/>
    </source>
</evidence>
<evidence type="ECO:0000313" key="12">
    <source>
        <dbReference type="Proteomes" id="UP001341281"/>
    </source>
</evidence>
<keyword evidence="5 7" id="KW-0067">ATP-binding</keyword>
<reference evidence="11 12" key="1">
    <citation type="submission" date="2024-02" db="EMBL/GenBank/DDBJ databases">
        <title>High-quality chromosome-scale genome assembly of Pensacola bahiagrass (Paspalum notatum Flugge var. saurae).</title>
        <authorList>
            <person name="Vega J.M."/>
            <person name="Podio M."/>
            <person name="Orjuela J."/>
            <person name="Siena L.A."/>
            <person name="Pessino S.C."/>
            <person name="Combes M.C."/>
            <person name="Mariac C."/>
            <person name="Albertini E."/>
            <person name="Pupilli F."/>
            <person name="Ortiz J.P.A."/>
            <person name="Leblanc O."/>
        </authorList>
    </citation>
    <scope>NUCLEOTIDE SEQUENCE [LARGE SCALE GENOMIC DNA]</scope>
    <source>
        <strain evidence="11">R1</strain>
        <tissue evidence="11">Leaf</tissue>
    </source>
</reference>
<keyword evidence="12" id="KW-1185">Reference proteome</keyword>
<gene>
    <name evidence="11" type="ORF">U9M48_023135</name>
</gene>
<keyword evidence="2" id="KW-0808">Transferase</keyword>
<feature type="cross-link" description="Glycyl lysine isopeptide (Lys-Gly) (interchain with G-Cter in SUMO2)" evidence="8">
    <location>
        <position position="129"/>
    </location>
</feature>
<evidence type="ECO:0000256" key="4">
    <source>
        <dbReference type="ARBA" id="ARBA00022777"/>
    </source>
</evidence>
<dbReference type="PROSITE" id="PS00108">
    <property type="entry name" value="PROTEIN_KINASE_ST"/>
    <property type="match status" value="1"/>
</dbReference>
<proteinExistence type="predicted"/>
<protein>
    <recommendedName>
        <fullName evidence="10">Protein kinase domain-containing protein</fullName>
    </recommendedName>
</protein>
<dbReference type="PROSITE" id="PS50011">
    <property type="entry name" value="PROTEIN_KINASE_DOM"/>
    <property type="match status" value="1"/>
</dbReference>
<evidence type="ECO:0000256" key="7">
    <source>
        <dbReference type="PIRSR" id="PIRSR630616-2"/>
    </source>
</evidence>
<dbReference type="InterPro" id="IPR000719">
    <property type="entry name" value="Prot_kinase_dom"/>
</dbReference>
<keyword evidence="1" id="KW-0723">Serine/threonine-protein kinase</keyword>
<keyword evidence="4" id="KW-0418">Kinase</keyword>
<dbReference type="InterPro" id="IPR008271">
    <property type="entry name" value="Ser/Thr_kinase_AS"/>
</dbReference>
<evidence type="ECO:0000256" key="9">
    <source>
        <dbReference type="SAM" id="MobiDB-lite"/>
    </source>
</evidence>
<dbReference type="EMBL" id="CP144749">
    <property type="protein sequence ID" value="WVZ75040.1"/>
    <property type="molecule type" value="Genomic_DNA"/>
</dbReference>
<keyword evidence="3 7" id="KW-0547">Nucleotide-binding</keyword>
<dbReference type="Proteomes" id="UP001341281">
    <property type="component" value="Chromosome 05"/>
</dbReference>
<accession>A0AAQ3WVH5</accession>
<feature type="compositionally biased region" description="Basic and acidic residues" evidence="9">
    <location>
        <begin position="306"/>
        <end position="317"/>
    </location>
</feature>
<dbReference type="InterPro" id="IPR030616">
    <property type="entry name" value="Aur-like"/>
</dbReference>
<dbReference type="Pfam" id="PF00069">
    <property type="entry name" value="Pkinase"/>
    <property type="match status" value="1"/>
</dbReference>
<dbReference type="PANTHER" id="PTHR24350">
    <property type="entry name" value="SERINE/THREONINE-PROTEIN KINASE IAL-RELATED"/>
    <property type="match status" value="1"/>
</dbReference>
<feature type="active site" description="Proton acceptor" evidence="6">
    <location>
        <position position="127"/>
    </location>
</feature>
<evidence type="ECO:0000256" key="1">
    <source>
        <dbReference type="ARBA" id="ARBA00022527"/>
    </source>
</evidence>
<feature type="binding site" evidence="7">
    <location>
        <position position="154"/>
    </location>
    <ligand>
        <name>ATP</name>
        <dbReference type="ChEBI" id="CHEBI:30616"/>
    </ligand>
</feature>
<evidence type="ECO:0000259" key="10">
    <source>
        <dbReference type="PROSITE" id="PS50011"/>
    </source>
</evidence>
<evidence type="ECO:0000256" key="2">
    <source>
        <dbReference type="ARBA" id="ARBA00022679"/>
    </source>
</evidence>
<dbReference type="AlphaFoldDB" id="A0AAQ3WVH5"/>
<feature type="region of interest" description="Disordered" evidence="9">
    <location>
        <begin position="219"/>
        <end position="317"/>
    </location>
</feature>
<sequence length="317" mass="33414">MAVEQRCGQKHRSFVSWLRPRPCPRSRPGPTRILLAVRADPLDLALVEQEPKAHLLASGASRHVVALHVAFEDADAVHLMLDLCAGGDHFSALAACGPLPEPEVARLAAQLADVLAGCYRRGVAHRDVKPDNLFFSSSSAGGADGGEGDLRLGDFGSAGWFGDGRPMTGLVGTPYYVAPEVVAGQEYTEKVDVWSAGVVLYLLLSGTVPFYAPPPLRPSRPCSATTCDSRRAPSPPSRPRPRTSCAACSAGTPRAGSPPTKSSGTHGLSPAGDLRWRRADSSHGHGHGASHSSDPSALLLLGVLPEEERTSSVQEKN</sequence>
<dbReference type="GO" id="GO:0004674">
    <property type="term" value="F:protein serine/threonine kinase activity"/>
    <property type="evidence" value="ECO:0007669"/>
    <property type="project" value="UniProtKB-KW"/>
</dbReference>